<organism evidence="1 2">
    <name type="scientific">Psychrobacillus soli</name>
    <dbReference type="NCBI Taxonomy" id="1543965"/>
    <lineage>
        <taxon>Bacteria</taxon>
        <taxon>Bacillati</taxon>
        <taxon>Bacillota</taxon>
        <taxon>Bacilli</taxon>
        <taxon>Bacillales</taxon>
        <taxon>Bacillaceae</taxon>
        <taxon>Psychrobacillus</taxon>
    </lineage>
</organism>
<dbReference type="Proteomes" id="UP000318937">
    <property type="component" value="Unassembled WGS sequence"/>
</dbReference>
<keyword evidence="2" id="KW-1185">Reference proteome</keyword>
<evidence type="ECO:0000313" key="1">
    <source>
        <dbReference type="EMBL" id="TQR14715.1"/>
    </source>
</evidence>
<dbReference type="EMBL" id="VDGG01000018">
    <property type="protein sequence ID" value="TQR14715.1"/>
    <property type="molecule type" value="Genomic_DNA"/>
</dbReference>
<sequence length="127" mass="14814">MNNLLAFNELHQYLMSFQVRCTIAEKNLIIGYKPFSFVGIQPKIATLHGSKNYQCLILHVAPGDKKTDLGKQLQREIQGQLAFDITELRKFKLKNNEVFVPLEVVDTKEKMKVLKEFIQQCFEQRKK</sequence>
<protein>
    <submittedName>
        <fullName evidence="1">Uncharacterized protein</fullName>
    </submittedName>
</protein>
<proteinExistence type="predicted"/>
<dbReference type="AlphaFoldDB" id="A0A544TB81"/>
<dbReference type="RefSeq" id="WP_142607331.1">
    <property type="nucleotide sequence ID" value="NZ_VDGG01000018.1"/>
</dbReference>
<name>A0A544TB81_9BACI</name>
<reference evidence="1 2" key="1">
    <citation type="submission" date="2019-05" db="EMBL/GenBank/DDBJ databases">
        <title>Psychrobacillus vulpis sp. nov., a new species isolated from feces of a red fox that inhabits in The Tablas de Daimiel Natural Park, Albacete, Spain.</title>
        <authorList>
            <person name="Rodriguez M."/>
            <person name="Reina J.C."/>
            <person name="Bejar V."/>
            <person name="Llamas I."/>
        </authorList>
    </citation>
    <scope>NUCLEOTIDE SEQUENCE [LARGE SCALE GENOMIC DNA]</scope>
    <source>
        <strain evidence="1 2">NHI-2</strain>
    </source>
</reference>
<accession>A0A544TB81</accession>
<comment type="caution">
    <text evidence="1">The sequence shown here is derived from an EMBL/GenBank/DDBJ whole genome shotgun (WGS) entry which is preliminary data.</text>
</comment>
<gene>
    <name evidence="1" type="ORF">FG383_10320</name>
</gene>
<evidence type="ECO:0000313" key="2">
    <source>
        <dbReference type="Proteomes" id="UP000318937"/>
    </source>
</evidence>
<dbReference type="OrthoDB" id="2454315at2"/>